<dbReference type="GO" id="GO:0005524">
    <property type="term" value="F:ATP binding"/>
    <property type="evidence" value="ECO:0007669"/>
    <property type="project" value="UniProtKB-UniRule"/>
</dbReference>
<evidence type="ECO:0000256" key="4">
    <source>
        <dbReference type="ARBA" id="ARBA00022741"/>
    </source>
</evidence>
<dbReference type="PROSITE" id="PS00108">
    <property type="entry name" value="PROTEIN_KINASE_ST"/>
    <property type="match status" value="1"/>
</dbReference>
<feature type="region of interest" description="Disordered" evidence="11">
    <location>
        <begin position="1"/>
        <end position="34"/>
    </location>
</feature>
<feature type="domain" description="Protein kinase" evidence="13">
    <location>
        <begin position="297"/>
        <end position="586"/>
    </location>
</feature>
<keyword evidence="4 8" id="KW-0547">Nucleotide-binding</keyword>
<dbReference type="Gene3D" id="2.60.200.20">
    <property type="match status" value="1"/>
</dbReference>
<evidence type="ECO:0000256" key="1">
    <source>
        <dbReference type="ARBA" id="ARBA00005575"/>
    </source>
</evidence>
<feature type="binding site" evidence="8">
    <location>
        <position position="444"/>
    </location>
    <ligand>
        <name>ATP</name>
        <dbReference type="ChEBI" id="CHEBI:30616"/>
    </ligand>
</feature>
<dbReference type="Pfam" id="PF00069">
    <property type="entry name" value="Pkinase"/>
    <property type="match status" value="1"/>
</dbReference>
<name>A0AAE0PD25_SORBR</name>
<feature type="compositionally biased region" description="Low complexity" evidence="11">
    <location>
        <begin position="1190"/>
        <end position="1211"/>
    </location>
</feature>
<dbReference type="Gene3D" id="1.10.510.10">
    <property type="entry name" value="Transferase(Phosphotransferase) domain 1"/>
    <property type="match status" value="1"/>
</dbReference>
<feature type="region of interest" description="Disordered" evidence="11">
    <location>
        <begin position="773"/>
        <end position="821"/>
    </location>
</feature>
<evidence type="ECO:0000256" key="8">
    <source>
        <dbReference type="PIRSR" id="PIRSR630616-2"/>
    </source>
</evidence>
<dbReference type="SMART" id="SM00240">
    <property type="entry name" value="FHA"/>
    <property type="match status" value="1"/>
</dbReference>
<dbReference type="PROSITE" id="PS50011">
    <property type="entry name" value="PROTEIN_KINASE_DOM"/>
    <property type="match status" value="1"/>
</dbReference>
<organism evidence="14 15">
    <name type="scientific">Sordaria brevicollis</name>
    <dbReference type="NCBI Taxonomy" id="83679"/>
    <lineage>
        <taxon>Eukaryota</taxon>
        <taxon>Fungi</taxon>
        <taxon>Dikarya</taxon>
        <taxon>Ascomycota</taxon>
        <taxon>Pezizomycotina</taxon>
        <taxon>Sordariomycetes</taxon>
        <taxon>Sordariomycetidae</taxon>
        <taxon>Sordariales</taxon>
        <taxon>Sordariaceae</taxon>
        <taxon>Sordaria</taxon>
    </lineage>
</organism>
<dbReference type="Proteomes" id="UP001281003">
    <property type="component" value="Unassembled WGS sequence"/>
</dbReference>
<evidence type="ECO:0000256" key="3">
    <source>
        <dbReference type="ARBA" id="ARBA00022679"/>
    </source>
</evidence>
<evidence type="ECO:0000256" key="6">
    <source>
        <dbReference type="ARBA" id="ARBA00022840"/>
    </source>
</evidence>
<dbReference type="InterPro" id="IPR008984">
    <property type="entry name" value="SMAD_FHA_dom_sf"/>
</dbReference>
<evidence type="ECO:0000256" key="10">
    <source>
        <dbReference type="PROSITE-ProRule" id="PRU10141"/>
    </source>
</evidence>
<evidence type="ECO:0000256" key="5">
    <source>
        <dbReference type="ARBA" id="ARBA00022777"/>
    </source>
</evidence>
<feature type="active site" description="Proton acceptor" evidence="7">
    <location>
        <position position="422"/>
    </location>
</feature>
<keyword evidence="2" id="KW-0723">Serine/threonine-protein kinase</keyword>
<evidence type="ECO:0000313" key="14">
    <source>
        <dbReference type="EMBL" id="KAK3397640.1"/>
    </source>
</evidence>
<dbReference type="SUPFAM" id="SSF49879">
    <property type="entry name" value="SMAD/FHA domain"/>
    <property type="match status" value="1"/>
</dbReference>
<dbReference type="PANTHER" id="PTHR24350">
    <property type="entry name" value="SERINE/THREONINE-PROTEIN KINASE IAL-RELATED"/>
    <property type="match status" value="1"/>
</dbReference>
<evidence type="ECO:0000256" key="2">
    <source>
        <dbReference type="ARBA" id="ARBA00022527"/>
    </source>
</evidence>
<feature type="compositionally biased region" description="Basic and acidic residues" evidence="11">
    <location>
        <begin position="639"/>
        <end position="666"/>
    </location>
</feature>
<feature type="compositionally biased region" description="Basic residues" evidence="11">
    <location>
        <begin position="1170"/>
        <end position="1180"/>
    </location>
</feature>
<feature type="binding site" evidence="8 10">
    <location>
        <position position="326"/>
    </location>
    <ligand>
        <name>ATP</name>
        <dbReference type="ChEBI" id="CHEBI:30616"/>
    </ligand>
</feature>
<keyword evidence="15" id="KW-1185">Reference proteome</keyword>
<feature type="compositionally biased region" description="Basic and acidic residues" evidence="11">
    <location>
        <begin position="681"/>
        <end position="706"/>
    </location>
</feature>
<comment type="caution">
    <text evidence="14">The sequence shown here is derived from an EMBL/GenBank/DDBJ whole genome shotgun (WGS) entry which is preliminary data.</text>
</comment>
<dbReference type="PROSITE" id="PS00107">
    <property type="entry name" value="PROTEIN_KINASE_ATP"/>
    <property type="match status" value="1"/>
</dbReference>
<keyword evidence="6 8" id="KW-0067">ATP-binding</keyword>
<feature type="cross-link" description="Glycyl lysine isopeptide (Lys-Gly) (interchain with G-Cter in SUMO2)" evidence="9">
    <location>
        <position position="424"/>
    </location>
</feature>
<feature type="compositionally biased region" description="Low complexity" evidence="11">
    <location>
        <begin position="12"/>
        <end position="23"/>
    </location>
</feature>
<dbReference type="InterPro" id="IPR017441">
    <property type="entry name" value="Protein_kinase_ATP_BS"/>
</dbReference>
<feature type="compositionally biased region" description="Acidic residues" evidence="11">
    <location>
        <begin position="1"/>
        <end position="11"/>
    </location>
</feature>
<reference evidence="14" key="1">
    <citation type="journal article" date="2023" name="Mol. Phylogenet. Evol.">
        <title>Genome-scale phylogeny and comparative genomics of the fungal order Sordariales.</title>
        <authorList>
            <person name="Hensen N."/>
            <person name="Bonometti L."/>
            <person name="Westerberg I."/>
            <person name="Brannstrom I.O."/>
            <person name="Guillou S."/>
            <person name="Cros-Aarteil S."/>
            <person name="Calhoun S."/>
            <person name="Haridas S."/>
            <person name="Kuo A."/>
            <person name="Mondo S."/>
            <person name="Pangilinan J."/>
            <person name="Riley R."/>
            <person name="LaButti K."/>
            <person name="Andreopoulos B."/>
            <person name="Lipzen A."/>
            <person name="Chen C."/>
            <person name="Yan M."/>
            <person name="Daum C."/>
            <person name="Ng V."/>
            <person name="Clum A."/>
            <person name="Steindorff A."/>
            <person name="Ohm R.A."/>
            <person name="Martin F."/>
            <person name="Silar P."/>
            <person name="Natvig D.O."/>
            <person name="Lalanne C."/>
            <person name="Gautier V."/>
            <person name="Ament-Velasquez S.L."/>
            <person name="Kruys A."/>
            <person name="Hutchinson M.I."/>
            <person name="Powell A.J."/>
            <person name="Barry K."/>
            <person name="Miller A.N."/>
            <person name="Grigoriev I.V."/>
            <person name="Debuchy R."/>
            <person name="Gladieux P."/>
            <person name="Hiltunen Thoren M."/>
            <person name="Johannesson H."/>
        </authorList>
    </citation>
    <scope>NUCLEOTIDE SEQUENCE</scope>
    <source>
        <strain evidence="14">FGSC 1904</strain>
    </source>
</reference>
<dbReference type="SMART" id="SM00220">
    <property type="entry name" value="S_TKc"/>
    <property type="match status" value="1"/>
</dbReference>
<evidence type="ECO:0000313" key="15">
    <source>
        <dbReference type="Proteomes" id="UP001281003"/>
    </source>
</evidence>
<keyword evidence="5" id="KW-0418">Kinase</keyword>
<evidence type="ECO:0000256" key="7">
    <source>
        <dbReference type="PIRSR" id="PIRSR630616-1"/>
    </source>
</evidence>
<evidence type="ECO:0000259" key="13">
    <source>
        <dbReference type="PROSITE" id="PS50011"/>
    </source>
</evidence>
<dbReference type="PROSITE" id="PS50006">
    <property type="entry name" value="FHA_DOMAIN"/>
    <property type="match status" value="1"/>
</dbReference>
<dbReference type="InterPro" id="IPR011009">
    <property type="entry name" value="Kinase-like_dom_sf"/>
</dbReference>
<proteinExistence type="inferred from homology"/>
<dbReference type="Pfam" id="PF00498">
    <property type="entry name" value="FHA"/>
    <property type="match status" value="1"/>
</dbReference>
<dbReference type="GO" id="GO:0004674">
    <property type="term" value="F:protein serine/threonine kinase activity"/>
    <property type="evidence" value="ECO:0007669"/>
    <property type="project" value="UniProtKB-KW"/>
</dbReference>
<comment type="similarity">
    <text evidence="1">Belongs to the protein kinase superfamily. CAMK Ser/Thr protein kinase family. CHEK2 subfamily.</text>
</comment>
<dbReference type="InterPro" id="IPR000253">
    <property type="entry name" value="FHA_dom"/>
</dbReference>
<evidence type="ECO:0000259" key="12">
    <source>
        <dbReference type="PROSITE" id="PS50006"/>
    </source>
</evidence>
<keyword evidence="3" id="KW-0808">Transferase</keyword>
<gene>
    <name evidence="14" type="ORF">B0T20DRAFT_225400</name>
</gene>
<feature type="compositionally biased region" description="Polar residues" evidence="11">
    <location>
        <begin position="669"/>
        <end position="679"/>
    </location>
</feature>
<protein>
    <submittedName>
        <fullName evidence="14">Uncharacterized protein</fullName>
    </submittedName>
</protein>
<evidence type="ECO:0000256" key="11">
    <source>
        <dbReference type="SAM" id="MobiDB-lite"/>
    </source>
</evidence>
<sequence>MGELSDSELELEATQATQATQEALDPRRFGEQQSGFSDEDLADIICILIPYSNATVPVAERAAELTPNFVIEQEHTSRIRMNYNDTEQVYPVGPKTSSPHNLVFRFSSKLKNDREGFVFGRDVKKCDVTVSKDEKVVSNTHFKIYFNEHGFLMIEDLSLMGTWVGDVFVHSGRKDRFKTVPNPPPKTYTLGSGSEIMIPTTLTEKVAGMSDAQRRQADIRFMVRIPHRLGRHAEVYDEKLTNYLQRTRPDPNQTIVPGPDGRLDVFRNSPHRPSVGPSVVATRQLASAWTLKGSHKYNFLGKIGQGAFATVYGISDKMNGFPYAAKELEKRRFMKNGVLDQKVKHEMQIMKRISHPNIVQFKEALDLDDTHLYIIMEYVGGGDLTKYVDANGRLPEPDAQTIARQLVGALDYLHGMNITHRDVKPDNILIHSQSPGPLVVKLTDFGLSKMIDNQDATFLRTFCGTLLYCAPEVYVEFGNYDVYGRRIRHGVGPNIAPKSPRYDHKVDIWSLGGVLYYALTTEPPYTATNGIGHAEFLHQVMTTVPDLTKLIKKLASPNCQRFVSSCLTKRPENRPTTKKLLKHEWIRASPNGGVDELLEAEASQLSLHDIREATPDADGNEDLTVASDDNLLQQELTEDENHVGHSAERDKENHAPRSATQDEKLFGEVSQSALGSQGQVVEKRLNLPATPKRETIPRPFRSKVEIPDSQACSDDEEDTPRQNDSDLQWSQPIPLHISSDAGRSVSVVNNVDHGGNSQSLDGAESIMGQLDMQSRRGVATPSIGADSNRSSKRKASHTTDSIPRSPVENEPAPKKPRSAKRVGDYLNRKIAPIPDEDELLAHMKGFEPSKSHSQVPQAKSVYWDSKDETTHHLDYPEMTVAQWNAFRKAAEDRKVKHKSTEKFEPNQSPLWALAEKYFPPMSKIRDEHSPLLDLAKRTSVERQQAGLEYPKEGGYLRSSGESLVPGISVRLSTSIVTWGSSRRNTTFCDDHPNIPKCAFKIMVWREENFDPSQSSSVRPWFRDLEKRDLYFFYIATKAPDGIYINGQHLPSNDHEHRESSCKNWMRLYNGDKITIWRESHEDDTLEKIELVFDCTWGGSKNSRESSEYPIPQPVSEEWAKKLDMVCVKAEKKARSDSRQVEWHEQDNEECTERKARIQWEQELSKNFKHQCRRAKSAPKRKAAEAGTGFSSGSSSSSSRQSSLLGYSDIVG</sequence>
<reference evidence="14" key="2">
    <citation type="submission" date="2023-07" db="EMBL/GenBank/DDBJ databases">
        <authorList>
            <consortium name="Lawrence Berkeley National Laboratory"/>
            <person name="Haridas S."/>
            <person name="Hensen N."/>
            <person name="Bonometti L."/>
            <person name="Westerberg I."/>
            <person name="Brannstrom I.O."/>
            <person name="Guillou S."/>
            <person name="Cros-Aarteil S."/>
            <person name="Calhoun S."/>
            <person name="Kuo A."/>
            <person name="Mondo S."/>
            <person name="Pangilinan J."/>
            <person name="Riley R."/>
            <person name="LaButti K."/>
            <person name="Andreopoulos B."/>
            <person name="Lipzen A."/>
            <person name="Chen C."/>
            <person name="Yanf M."/>
            <person name="Daum C."/>
            <person name="Ng V."/>
            <person name="Clum A."/>
            <person name="Steindorff A."/>
            <person name="Ohm R."/>
            <person name="Martin F."/>
            <person name="Silar P."/>
            <person name="Natvig D."/>
            <person name="Lalanne C."/>
            <person name="Gautier V."/>
            <person name="Ament-velasquez S.L."/>
            <person name="Kruys A."/>
            <person name="Hutchinson M.I."/>
            <person name="Powell A.J."/>
            <person name="Barry K."/>
            <person name="Miller A.N."/>
            <person name="Grigoriev I.V."/>
            <person name="Debuchy R."/>
            <person name="Gladieux P."/>
            <person name="Thoren M.H."/>
            <person name="Johannesson H."/>
        </authorList>
    </citation>
    <scope>NUCLEOTIDE SEQUENCE</scope>
    <source>
        <strain evidence="14">FGSC 1904</strain>
    </source>
</reference>
<dbReference type="InterPro" id="IPR030616">
    <property type="entry name" value="Aur-like"/>
</dbReference>
<accession>A0AAE0PD25</accession>
<evidence type="ECO:0000256" key="9">
    <source>
        <dbReference type="PIRSR" id="PIRSR630616-3"/>
    </source>
</evidence>
<dbReference type="InterPro" id="IPR000719">
    <property type="entry name" value="Prot_kinase_dom"/>
</dbReference>
<dbReference type="EMBL" id="JAUTDP010000007">
    <property type="protein sequence ID" value="KAK3397640.1"/>
    <property type="molecule type" value="Genomic_DNA"/>
</dbReference>
<feature type="region of interest" description="Disordered" evidence="11">
    <location>
        <begin position="639"/>
        <end position="730"/>
    </location>
</feature>
<dbReference type="SUPFAM" id="SSF56112">
    <property type="entry name" value="Protein kinase-like (PK-like)"/>
    <property type="match status" value="1"/>
</dbReference>
<dbReference type="InterPro" id="IPR008271">
    <property type="entry name" value="Ser/Thr_kinase_AS"/>
</dbReference>
<dbReference type="AlphaFoldDB" id="A0AAE0PD25"/>
<dbReference type="FunFam" id="3.30.200.20:FF:000470">
    <property type="entry name" value="Serine/threonine-protein kinase RAD53"/>
    <property type="match status" value="1"/>
</dbReference>
<feature type="region of interest" description="Disordered" evidence="11">
    <location>
        <begin position="1170"/>
        <end position="1211"/>
    </location>
</feature>
<feature type="domain" description="FHA" evidence="12">
    <location>
        <begin position="117"/>
        <end position="169"/>
    </location>
</feature>